<keyword evidence="2" id="KW-0815">Transposition</keyword>
<evidence type="ECO:0000256" key="2">
    <source>
        <dbReference type="ARBA" id="ARBA00022578"/>
    </source>
</evidence>
<sequence>MNTPLTTLKTLSVRVRDKHAAILSRMAFEANQVWNAANAETADGCYIPVPEVGWIRTNISAFDLQKQLKGIKQALGFIIHSTTVQEVIAVHAKSRKQFKKDKLRWRVSGGARRSLGWIPFKSGAAQWKNGQVRFAGYHFKVWDSHGLSQYAFRAGSFSEDARGRWYFNVVVEVAVEKASGTAHIGIDLGLKETATCSNGDKLERSDFYRKLEAKLGIAQRANQKKRVKAIHAKIKNRRKDALHKFTTQLVRENELIVVGDVSSSALTKTKMAKSVLDAGWFMLKTQLKYKAMARSVVFLEVNEAYSTQACSDCGSISINSPKGRTGLGIREWLCPDCRTLHDRDVNAARNHLAAGYSRLAGGIPVL</sequence>
<dbReference type="EMBL" id="CP072801">
    <property type="protein sequence ID" value="QTR45939.1"/>
    <property type="molecule type" value="Genomic_DNA"/>
</dbReference>
<proteinExistence type="inferred from homology"/>
<dbReference type="NCBIfam" id="TIGR01766">
    <property type="entry name" value="IS200/IS605 family accessory protein TnpB-like domain"/>
    <property type="match status" value="1"/>
</dbReference>
<evidence type="ECO:0000256" key="4">
    <source>
        <dbReference type="ARBA" id="ARBA00023172"/>
    </source>
</evidence>
<dbReference type="InterPro" id="IPR001959">
    <property type="entry name" value="Transposase"/>
</dbReference>
<dbReference type="Proteomes" id="UP000672039">
    <property type="component" value="Chromosome"/>
</dbReference>
<evidence type="ECO:0000259" key="5">
    <source>
        <dbReference type="Pfam" id="PF01385"/>
    </source>
</evidence>
<reference evidence="7 8" key="1">
    <citation type="submission" date="2021-04" db="EMBL/GenBank/DDBJ databases">
        <title>Genomics, taxonomy and metabolism of representatives of sulfur bacteria of the genus Thiothrix: Thiothrix fructosivorans QT, Thiothrix unzii A1T and three new species, Thiothrix subterranea sp. nov., Thiothrix litoralis sp. nov. and 'Candidatus Thiothrix anitrata' sp. nov.</title>
        <authorList>
            <person name="Ravin N.V."/>
            <person name="Smolyakov D."/>
            <person name="Rudenko T.S."/>
            <person name="Mardanov A.V."/>
            <person name="Beletsky A.V."/>
            <person name="Markov N.D."/>
            <person name="Fomenkov A.I."/>
            <person name="Roberts R.J."/>
            <person name="Karnachuk O.V."/>
            <person name="Novikov A."/>
            <person name="Grabovich M.Y."/>
        </authorList>
    </citation>
    <scope>NUCLEOTIDE SEQUENCE [LARGE SCALE GENOMIC DNA]</scope>
    <source>
        <strain evidence="7 8">AS</strain>
    </source>
</reference>
<feature type="domain" description="Probable transposase IS891/IS1136/IS1341" evidence="5">
    <location>
        <begin position="169"/>
        <end position="267"/>
    </location>
</feature>
<comment type="similarity">
    <text evidence="1">In the C-terminal section; belongs to the transposase 35 family.</text>
</comment>
<accession>A0ABX7WPZ9</accession>
<dbReference type="Pfam" id="PF07282">
    <property type="entry name" value="Cas12f1-like_TNB"/>
    <property type="match status" value="1"/>
</dbReference>
<protein>
    <submittedName>
        <fullName evidence="7">Transposase</fullName>
    </submittedName>
</protein>
<dbReference type="NCBIfam" id="NF040570">
    <property type="entry name" value="guided_TnpB"/>
    <property type="match status" value="1"/>
</dbReference>
<name>A0ABX7WPZ9_9GAMM</name>
<evidence type="ECO:0000256" key="3">
    <source>
        <dbReference type="ARBA" id="ARBA00023125"/>
    </source>
</evidence>
<dbReference type="InterPro" id="IPR010095">
    <property type="entry name" value="Cas12f1-like_TNB"/>
</dbReference>
<keyword evidence="4" id="KW-0233">DNA recombination</keyword>
<feature type="domain" description="Cas12f1-like TNB" evidence="6">
    <location>
        <begin position="280"/>
        <end position="350"/>
    </location>
</feature>
<organism evidence="7 8">
    <name type="scientific">Thiothrix litoralis</name>
    <dbReference type="NCBI Taxonomy" id="2891210"/>
    <lineage>
        <taxon>Bacteria</taxon>
        <taxon>Pseudomonadati</taxon>
        <taxon>Pseudomonadota</taxon>
        <taxon>Gammaproteobacteria</taxon>
        <taxon>Thiotrichales</taxon>
        <taxon>Thiotrichaceae</taxon>
        <taxon>Thiothrix</taxon>
    </lineage>
</organism>
<evidence type="ECO:0000256" key="1">
    <source>
        <dbReference type="ARBA" id="ARBA00008761"/>
    </source>
</evidence>
<evidence type="ECO:0000313" key="8">
    <source>
        <dbReference type="Proteomes" id="UP000672039"/>
    </source>
</evidence>
<keyword evidence="8" id="KW-1185">Reference proteome</keyword>
<evidence type="ECO:0000259" key="6">
    <source>
        <dbReference type="Pfam" id="PF07282"/>
    </source>
</evidence>
<keyword evidence="3" id="KW-0238">DNA-binding</keyword>
<dbReference type="RefSeq" id="WP_210222316.1">
    <property type="nucleotide sequence ID" value="NZ_CP072801.1"/>
</dbReference>
<evidence type="ECO:0000313" key="7">
    <source>
        <dbReference type="EMBL" id="QTR45939.1"/>
    </source>
</evidence>
<gene>
    <name evidence="7" type="ORF">J9253_18430</name>
</gene>
<dbReference type="Pfam" id="PF01385">
    <property type="entry name" value="OrfB_IS605"/>
    <property type="match status" value="1"/>
</dbReference>